<reference evidence="7 8" key="1">
    <citation type="submission" date="2020-06" db="EMBL/GenBank/DDBJ databases">
        <title>Transcriptomic and genomic resources for Thalictrum thalictroides and T. hernandezii: Facilitating candidate gene discovery in an emerging model plant lineage.</title>
        <authorList>
            <person name="Arias T."/>
            <person name="Riano-Pachon D.M."/>
            <person name="Di Stilio V.S."/>
        </authorList>
    </citation>
    <scope>NUCLEOTIDE SEQUENCE [LARGE SCALE GENOMIC DNA]</scope>
    <source>
        <strain evidence="8">cv. WT478/WT964</strain>
        <tissue evidence="7">Leaves</tissue>
    </source>
</reference>
<evidence type="ECO:0000259" key="5">
    <source>
        <dbReference type="PROSITE" id="PS50842"/>
    </source>
</evidence>
<sequence>MAIYLLCFFFLLISSSSVLSCDRCVHQSKAAYFSSNAALSSGACGYKSLALDFNGGYLASAGASSLFRNGVGCGACFQIRCMNKKICSKTGTKVIITDLNKSNETDFVLSNKAFFGMAQKGMGQNILKLGVVDVEYKRIPCDYKKQNLSVRVEESSQKPHYLAIKFLYQGGQTDMVGVDVAQVGKSNYIYLSRNHGAIWDTSRVPMGPLQFRMVVTGGYDGKWVWAPNVLPADWKTGVIYDANVQIDDIAQEGCSSCDDKEWK</sequence>
<dbReference type="Gene3D" id="2.60.40.760">
    <property type="entry name" value="Expansin, cellulose-binding-like domain"/>
    <property type="match status" value="1"/>
</dbReference>
<feature type="signal peptide" evidence="4">
    <location>
        <begin position="1"/>
        <end position="20"/>
    </location>
</feature>
<keyword evidence="4" id="KW-0732">Signal</keyword>
<evidence type="ECO:0000256" key="3">
    <source>
        <dbReference type="RuleBase" id="RU003460"/>
    </source>
</evidence>
<keyword evidence="8" id="KW-1185">Reference proteome</keyword>
<dbReference type="InterPro" id="IPR007117">
    <property type="entry name" value="Expansin_CBD"/>
</dbReference>
<dbReference type="PROSITE" id="PS50843">
    <property type="entry name" value="EXPANSIN_CBD"/>
    <property type="match status" value="1"/>
</dbReference>
<dbReference type="PANTHER" id="PTHR31692:SF4">
    <property type="entry name" value="EXPANSIN-LIKE A1-RELATED"/>
    <property type="match status" value="1"/>
</dbReference>
<dbReference type="InterPro" id="IPR036908">
    <property type="entry name" value="RlpA-like_sf"/>
</dbReference>
<evidence type="ECO:0000256" key="2">
    <source>
        <dbReference type="ARBA" id="ARBA00022525"/>
    </source>
</evidence>
<name>A0A7J6VTW8_THATH</name>
<dbReference type="PRINTS" id="PR01225">
    <property type="entry name" value="EXPANSNFAMLY"/>
</dbReference>
<protein>
    <submittedName>
        <fullName evidence="7">Expansin-like</fullName>
    </submittedName>
</protein>
<feature type="domain" description="Expansin-like EG45" evidence="5">
    <location>
        <begin position="41"/>
        <end position="146"/>
    </location>
</feature>
<dbReference type="AlphaFoldDB" id="A0A7J6VTW8"/>
<dbReference type="Gene3D" id="2.40.40.10">
    <property type="entry name" value="RlpA-like domain"/>
    <property type="match status" value="1"/>
</dbReference>
<dbReference type="PROSITE" id="PS50842">
    <property type="entry name" value="EXPANSIN_EG45"/>
    <property type="match status" value="1"/>
</dbReference>
<proteinExistence type="inferred from homology"/>
<dbReference type="InterPro" id="IPR007118">
    <property type="entry name" value="Expan_Lol_pI"/>
</dbReference>
<feature type="chain" id="PRO_5029521635" evidence="4">
    <location>
        <begin position="21"/>
        <end position="263"/>
    </location>
</feature>
<evidence type="ECO:0000313" key="7">
    <source>
        <dbReference type="EMBL" id="KAF5188167.1"/>
    </source>
</evidence>
<dbReference type="PANTHER" id="PTHR31692">
    <property type="entry name" value="EXPANSIN-B3"/>
    <property type="match status" value="1"/>
</dbReference>
<dbReference type="InterPro" id="IPR005795">
    <property type="entry name" value="LolPI"/>
</dbReference>
<accession>A0A7J6VTW8</accession>
<comment type="similarity">
    <text evidence="3">Belongs to the expansin family.</text>
</comment>
<evidence type="ECO:0000256" key="1">
    <source>
        <dbReference type="ARBA" id="ARBA00004613"/>
    </source>
</evidence>
<gene>
    <name evidence="7" type="ORF">FRX31_022248</name>
</gene>
<dbReference type="GO" id="GO:0005576">
    <property type="term" value="C:extracellular region"/>
    <property type="evidence" value="ECO:0007669"/>
    <property type="project" value="UniProtKB-SubCell"/>
</dbReference>
<dbReference type="SUPFAM" id="SSF49590">
    <property type="entry name" value="PHL pollen allergen"/>
    <property type="match status" value="1"/>
</dbReference>
<evidence type="ECO:0000259" key="6">
    <source>
        <dbReference type="PROSITE" id="PS50843"/>
    </source>
</evidence>
<feature type="domain" description="Expansin-like CBD" evidence="6">
    <location>
        <begin position="160"/>
        <end position="242"/>
    </location>
</feature>
<dbReference type="Pfam" id="PF01357">
    <property type="entry name" value="Expansin_C"/>
    <property type="match status" value="1"/>
</dbReference>
<dbReference type="SUPFAM" id="SSF50685">
    <property type="entry name" value="Barwin-like endoglucanases"/>
    <property type="match status" value="1"/>
</dbReference>
<dbReference type="OrthoDB" id="623266at2759"/>
<dbReference type="CDD" id="cd22276">
    <property type="entry name" value="DPBB_EXLA_N"/>
    <property type="match status" value="1"/>
</dbReference>
<dbReference type="InterPro" id="IPR007112">
    <property type="entry name" value="Expansin/allergen_DPBB_dom"/>
</dbReference>
<comment type="caution">
    <text evidence="7">The sequence shown here is derived from an EMBL/GenBank/DDBJ whole genome shotgun (WGS) entry which is preliminary data.</text>
</comment>
<comment type="subcellular location">
    <subcellularLocation>
        <location evidence="1">Secreted</location>
    </subcellularLocation>
</comment>
<dbReference type="Pfam" id="PF03330">
    <property type="entry name" value="DPBB_1"/>
    <property type="match status" value="1"/>
</dbReference>
<evidence type="ECO:0000256" key="4">
    <source>
        <dbReference type="SAM" id="SignalP"/>
    </source>
</evidence>
<dbReference type="Proteomes" id="UP000554482">
    <property type="component" value="Unassembled WGS sequence"/>
</dbReference>
<dbReference type="InterPro" id="IPR009009">
    <property type="entry name" value="RlpA-like_DPBB"/>
</dbReference>
<keyword evidence="2" id="KW-0964">Secreted</keyword>
<organism evidence="7 8">
    <name type="scientific">Thalictrum thalictroides</name>
    <name type="common">Rue-anemone</name>
    <name type="synonym">Anemone thalictroides</name>
    <dbReference type="NCBI Taxonomy" id="46969"/>
    <lineage>
        <taxon>Eukaryota</taxon>
        <taxon>Viridiplantae</taxon>
        <taxon>Streptophyta</taxon>
        <taxon>Embryophyta</taxon>
        <taxon>Tracheophyta</taxon>
        <taxon>Spermatophyta</taxon>
        <taxon>Magnoliopsida</taxon>
        <taxon>Ranunculales</taxon>
        <taxon>Ranunculaceae</taxon>
        <taxon>Thalictroideae</taxon>
        <taxon>Thalictrum</taxon>
    </lineage>
</organism>
<evidence type="ECO:0000313" key="8">
    <source>
        <dbReference type="Proteomes" id="UP000554482"/>
    </source>
</evidence>
<dbReference type="PRINTS" id="PR00829">
    <property type="entry name" value="LOLP1ALLERGN"/>
</dbReference>
<dbReference type="InterPro" id="IPR036749">
    <property type="entry name" value="Expansin_CBD_sf"/>
</dbReference>
<dbReference type="EMBL" id="JABWDY010027111">
    <property type="protein sequence ID" value="KAF5188167.1"/>
    <property type="molecule type" value="Genomic_DNA"/>
</dbReference>
<dbReference type="SMART" id="SM00837">
    <property type="entry name" value="DPBB_1"/>
    <property type="match status" value="1"/>
</dbReference>